<reference evidence="5" key="1">
    <citation type="submission" date="2016-10" db="EMBL/GenBank/DDBJ databases">
        <authorList>
            <person name="Varghese N."/>
            <person name="Submissions S."/>
        </authorList>
    </citation>
    <scope>NUCLEOTIDE SEQUENCE [LARGE SCALE GENOMIC DNA]</scope>
    <source>
        <strain evidence="5">DSM 17038</strain>
    </source>
</reference>
<evidence type="ECO:0000256" key="1">
    <source>
        <dbReference type="ARBA" id="ARBA00022630"/>
    </source>
</evidence>
<keyword evidence="1" id="KW-0285">Flavoprotein</keyword>
<feature type="domain" description="NADH:flavin oxidoreductase/NADH oxidase N-terminal" evidence="3">
    <location>
        <begin position="3"/>
        <end position="331"/>
    </location>
</feature>
<dbReference type="GO" id="GO:0010181">
    <property type="term" value="F:FMN binding"/>
    <property type="evidence" value="ECO:0007669"/>
    <property type="project" value="InterPro"/>
</dbReference>
<dbReference type="GO" id="GO:0016491">
    <property type="term" value="F:oxidoreductase activity"/>
    <property type="evidence" value="ECO:0007669"/>
    <property type="project" value="UniProtKB-KW"/>
</dbReference>
<dbReference type="InterPro" id="IPR013785">
    <property type="entry name" value="Aldolase_TIM"/>
</dbReference>
<dbReference type="Proteomes" id="UP000199337">
    <property type="component" value="Unassembled WGS sequence"/>
</dbReference>
<sequence length="363" mass="39273">MSKMFEQTAINSMVLSNRFVRSATWEGMAANDGAVTPGLVDTMVDLAKGGVGLIITSHAYVRPEGQAGPWQLGIYKDELIPGLRGMTKAVHDCGGKIVLQLAHAGRFAPGKLTGQTPLVVSEEPGKAYHEITDQDIRELVAAFADGAGRAKAAGFDGVQIHSAHGYLLSQFLSPVFNRRRDAYGGDIQNRSRIHMQVYKAIREAVGDDYPVLIKLNCSDFTDNGLTLEDSLQVGRLLAGIGLDAIELSGGLLTNSKLSPSRFGIKTEEDEAYFKEEARHFKSAVGIPLILVGGMRSFSVAERLVEEGVADNISMSRPLIREPNLINRWQSGDRSRAKCISDNSCFKAAMSGNGVCCEVKNKKS</sequence>
<dbReference type="InterPro" id="IPR001155">
    <property type="entry name" value="OxRdtase_FMN_N"/>
</dbReference>
<accession>A0A1I2VY46</accession>
<organism evidence="4 5">
    <name type="scientific">Desulfotruncus arcticus DSM 17038</name>
    <dbReference type="NCBI Taxonomy" id="1121424"/>
    <lineage>
        <taxon>Bacteria</taxon>
        <taxon>Bacillati</taxon>
        <taxon>Bacillota</taxon>
        <taxon>Clostridia</taxon>
        <taxon>Eubacteriales</taxon>
        <taxon>Desulfallaceae</taxon>
        <taxon>Desulfotruncus</taxon>
    </lineage>
</organism>
<evidence type="ECO:0000313" key="5">
    <source>
        <dbReference type="Proteomes" id="UP000199337"/>
    </source>
</evidence>
<dbReference type="RefSeq" id="WP_092472419.1">
    <property type="nucleotide sequence ID" value="NZ_FOOX01000012.1"/>
</dbReference>
<gene>
    <name evidence="4" type="ORF">SAMN05660649_03240</name>
</gene>
<dbReference type="CDD" id="cd02803">
    <property type="entry name" value="OYE_like_FMN_family"/>
    <property type="match status" value="1"/>
</dbReference>
<dbReference type="AlphaFoldDB" id="A0A1I2VY46"/>
<dbReference type="OrthoDB" id="9772736at2"/>
<dbReference type="EMBL" id="FOOX01000012">
    <property type="protein sequence ID" value="SFG94128.1"/>
    <property type="molecule type" value="Genomic_DNA"/>
</dbReference>
<dbReference type="PANTHER" id="PTHR43656">
    <property type="entry name" value="BINDING OXIDOREDUCTASE, PUTATIVE (AFU_ORTHOLOGUE AFUA_2G08260)-RELATED"/>
    <property type="match status" value="1"/>
</dbReference>
<evidence type="ECO:0000313" key="4">
    <source>
        <dbReference type="EMBL" id="SFG94128.1"/>
    </source>
</evidence>
<evidence type="ECO:0000259" key="3">
    <source>
        <dbReference type="Pfam" id="PF00724"/>
    </source>
</evidence>
<proteinExistence type="predicted"/>
<name>A0A1I2VY46_9FIRM</name>
<dbReference type="PANTHER" id="PTHR43656:SF2">
    <property type="entry name" value="BINDING OXIDOREDUCTASE, PUTATIVE (AFU_ORTHOLOGUE AFUA_2G08260)-RELATED"/>
    <property type="match status" value="1"/>
</dbReference>
<dbReference type="Gene3D" id="3.20.20.70">
    <property type="entry name" value="Aldolase class I"/>
    <property type="match status" value="1"/>
</dbReference>
<dbReference type="STRING" id="341036.SAMN05660649_03240"/>
<keyword evidence="2" id="KW-0560">Oxidoreductase</keyword>
<dbReference type="SUPFAM" id="SSF51395">
    <property type="entry name" value="FMN-linked oxidoreductases"/>
    <property type="match status" value="1"/>
</dbReference>
<protein>
    <submittedName>
        <fullName evidence="4">2,4-dienoyl-CoA reductase</fullName>
    </submittedName>
</protein>
<keyword evidence="5" id="KW-1185">Reference proteome</keyword>
<dbReference type="Pfam" id="PF00724">
    <property type="entry name" value="Oxidored_FMN"/>
    <property type="match status" value="1"/>
</dbReference>
<evidence type="ECO:0000256" key="2">
    <source>
        <dbReference type="ARBA" id="ARBA00023002"/>
    </source>
</evidence>
<dbReference type="InterPro" id="IPR051799">
    <property type="entry name" value="NADH_flavin_oxidoreductase"/>
</dbReference>